<evidence type="ECO:0000313" key="10">
    <source>
        <dbReference type="Proteomes" id="UP001145087"/>
    </source>
</evidence>
<dbReference type="PANTHER" id="PTHR30572:SF18">
    <property type="entry name" value="ABC-TYPE MACROLIDE FAMILY EXPORT SYSTEM PERMEASE COMPONENT 2"/>
    <property type="match status" value="1"/>
</dbReference>
<feature type="transmembrane region" description="Helical" evidence="6">
    <location>
        <begin position="275"/>
        <end position="293"/>
    </location>
</feature>
<keyword evidence="2" id="KW-1003">Cell membrane</keyword>
<dbReference type="InterPro" id="IPR025857">
    <property type="entry name" value="MacB_PCD"/>
</dbReference>
<evidence type="ECO:0000256" key="6">
    <source>
        <dbReference type="SAM" id="Phobius"/>
    </source>
</evidence>
<evidence type="ECO:0000256" key="1">
    <source>
        <dbReference type="ARBA" id="ARBA00004651"/>
    </source>
</evidence>
<feature type="domain" description="ABC3 transporter permease C-terminal" evidence="7">
    <location>
        <begin position="682"/>
        <end position="795"/>
    </location>
</feature>
<dbReference type="AlphaFoldDB" id="A0A9X3J5B2"/>
<feature type="transmembrane region" description="Helical" evidence="6">
    <location>
        <begin position="731"/>
        <end position="750"/>
    </location>
</feature>
<accession>A0A9X3J5B2</accession>
<evidence type="ECO:0000256" key="4">
    <source>
        <dbReference type="ARBA" id="ARBA00022989"/>
    </source>
</evidence>
<sequence>MIVKVVVRNLIKRPFLHLVKVIGLSLALVGILFITLFLKNELSYDSYHTNAENIYRYTITDPDFLGGKHFARMINPGYVPELKEQIPEITNFVRLRPVSGGVMKFNNRFYTINQAFECDSTFFQFFEAELRVGNKETILENPASMVVAESFAGKVFGNENPIGKILTIPTGQFYGEEQSFTINGVMKDFPSNSHFHPDFIATPVQDRFTYGWAWTYLALAENANPDNVRAGIHNFLVERTDTETQEMDSRVYLQKLTDIHLHSNKLREIEANGNIRNIYVLAIAALILLLISISNYANLNIGMAGFSAKYLFVNKLLGSSKRQIIRYFFTEGLFIAMATLMLALLVVPPVNAIIQRGYQLNLLAGNLSLAFIVFLVFILLSVSFGMLPVLKPVFSAIKGVRNNSKTNQKQGGINRGILVFQYAFSIALIISVIVISRQTNFAFKSGMGVEEDNVIVFESVHASIQQKFETLKEELLKYNSIQSVSAMMEPPGGEANDMFEFELEGYTPDEQNEQYERIGVFPCDYSFASLFNLSFLSGTNFTKNNLDNEGSGEYIINEAAMKRLNYSNAEEIVGKEFKLNFEQLETTGIKLSRGKIIGVVKDFHLSSLKKEVEPLVLFKRDKLWLINFIVAFQPGKKMEALADMKTVWTLLFPEYPFQYESVGSMYQKVYKAELLQAKLLSVFTFIALFICSMGLFGLALIVTQQRTKEIGVRKVNGARVTEIIQLLNRDFIRWVVLAFVFACPVAWFAMDKWLENFAYKISLSWWIFVLAGILAVGIALLTVSFQSWKAATQNPVEALRYE</sequence>
<feature type="transmembrane region" description="Helical" evidence="6">
    <location>
        <begin position="679"/>
        <end position="703"/>
    </location>
</feature>
<feature type="transmembrane region" description="Helical" evidence="6">
    <location>
        <begin position="324"/>
        <end position="347"/>
    </location>
</feature>
<organism evidence="9 10">
    <name type="scientific">Draconibacterium aestuarii</name>
    <dbReference type="NCBI Taxonomy" id="2998507"/>
    <lineage>
        <taxon>Bacteria</taxon>
        <taxon>Pseudomonadati</taxon>
        <taxon>Bacteroidota</taxon>
        <taxon>Bacteroidia</taxon>
        <taxon>Marinilabiliales</taxon>
        <taxon>Prolixibacteraceae</taxon>
        <taxon>Draconibacterium</taxon>
    </lineage>
</organism>
<name>A0A9X3J5B2_9BACT</name>
<dbReference type="RefSeq" id="WP_343331586.1">
    <property type="nucleotide sequence ID" value="NZ_JAPOHD010000005.1"/>
</dbReference>
<proteinExistence type="predicted"/>
<feature type="transmembrane region" description="Helical" evidence="6">
    <location>
        <begin position="762"/>
        <end position="783"/>
    </location>
</feature>
<comment type="caution">
    <text evidence="9">The sequence shown here is derived from an EMBL/GenBank/DDBJ whole genome shotgun (WGS) entry which is preliminary data.</text>
</comment>
<protein>
    <submittedName>
        <fullName evidence="9">ABC transporter permease</fullName>
    </submittedName>
</protein>
<evidence type="ECO:0000256" key="2">
    <source>
        <dbReference type="ARBA" id="ARBA00022475"/>
    </source>
</evidence>
<evidence type="ECO:0000256" key="5">
    <source>
        <dbReference type="ARBA" id="ARBA00023136"/>
    </source>
</evidence>
<dbReference type="PANTHER" id="PTHR30572">
    <property type="entry name" value="MEMBRANE COMPONENT OF TRANSPORTER-RELATED"/>
    <property type="match status" value="1"/>
</dbReference>
<dbReference type="GO" id="GO:0022857">
    <property type="term" value="F:transmembrane transporter activity"/>
    <property type="evidence" value="ECO:0007669"/>
    <property type="project" value="TreeGrafter"/>
</dbReference>
<dbReference type="Pfam" id="PF12704">
    <property type="entry name" value="MacB_PCD"/>
    <property type="match status" value="1"/>
</dbReference>
<feature type="domain" description="MacB-like periplasmic core" evidence="8">
    <location>
        <begin position="21"/>
        <end position="233"/>
    </location>
</feature>
<keyword evidence="10" id="KW-1185">Reference proteome</keyword>
<dbReference type="InterPro" id="IPR003838">
    <property type="entry name" value="ABC3_permease_C"/>
</dbReference>
<keyword evidence="4 6" id="KW-1133">Transmembrane helix</keyword>
<evidence type="ECO:0000259" key="8">
    <source>
        <dbReference type="Pfam" id="PF12704"/>
    </source>
</evidence>
<dbReference type="Proteomes" id="UP001145087">
    <property type="component" value="Unassembled WGS sequence"/>
</dbReference>
<feature type="transmembrane region" description="Helical" evidence="6">
    <location>
        <begin position="415"/>
        <end position="435"/>
    </location>
</feature>
<keyword evidence="3 6" id="KW-0812">Transmembrane</keyword>
<evidence type="ECO:0000259" key="7">
    <source>
        <dbReference type="Pfam" id="PF02687"/>
    </source>
</evidence>
<evidence type="ECO:0000313" key="9">
    <source>
        <dbReference type="EMBL" id="MCY1719251.1"/>
    </source>
</evidence>
<dbReference type="InterPro" id="IPR050250">
    <property type="entry name" value="Macrolide_Exporter_MacB"/>
</dbReference>
<dbReference type="Pfam" id="PF02687">
    <property type="entry name" value="FtsX"/>
    <property type="match status" value="1"/>
</dbReference>
<gene>
    <name evidence="9" type="ORF">OU798_02805</name>
</gene>
<feature type="transmembrane region" description="Helical" evidence="6">
    <location>
        <begin position="15"/>
        <end position="38"/>
    </location>
</feature>
<comment type="subcellular location">
    <subcellularLocation>
        <location evidence="1">Cell membrane</location>
        <topology evidence="1">Multi-pass membrane protein</topology>
    </subcellularLocation>
</comment>
<feature type="transmembrane region" description="Helical" evidence="6">
    <location>
        <begin position="367"/>
        <end position="394"/>
    </location>
</feature>
<dbReference type="EMBL" id="JAPOHD010000005">
    <property type="protein sequence ID" value="MCY1719251.1"/>
    <property type="molecule type" value="Genomic_DNA"/>
</dbReference>
<keyword evidence="5 6" id="KW-0472">Membrane</keyword>
<dbReference type="GO" id="GO:0005886">
    <property type="term" value="C:plasma membrane"/>
    <property type="evidence" value="ECO:0007669"/>
    <property type="project" value="UniProtKB-SubCell"/>
</dbReference>
<evidence type="ECO:0000256" key="3">
    <source>
        <dbReference type="ARBA" id="ARBA00022692"/>
    </source>
</evidence>
<reference evidence="9" key="1">
    <citation type="submission" date="2022-11" db="EMBL/GenBank/DDBJ databases">
        <title>Marilongibacter aestuarii gen. nov., sp. nov., isolated from tidal flat sediment.</title>
        <authorList>
            <person name="Jiayan W."/>
        </authorList>
    </citation>
    <scope>NUCLEOTIDE SEQUENCE</scope>
    <source>
        <strain evidence="9">Z1-6</strain>
    </source>
</reference>